<evidence type="ECO:0000313" key="2">
    <source>
        <dbReference type="EMBL" id="GAB78643.1"/>
    </source>
</evidence>
<keyword evidence="3" id="KW-1185">Reference proteome</keyword>
<evidence type="ECO:0000313" key="3">
    <source>
        <dbReference type="Proteomes" id="UP000008495"/>
    </source>
</evidence>
<keyword evidence="1" id="KW-0472">Membrane</keyword>
<sequence length="59" mass="6685">MKVLGVKYTLLSKIFIVISAIIFISPYRMEFFTLALLFFSAAVAIKVKGDKELEESTRP</sequence>
<keyword evidence="1" id="KW-0812">Transmembrane</keyword>
<dbReference type="EMBL" id="BAGZ01000016">
    <property type="protein sequence ID" value="GAB78643.1"/>
    <property type="molecule type" value="Genomic_DNA"/>
</dbReference>
<dbReference type="AlphaFoldDB" id="K6V8U6"/>
<comment type="caution">
    <text evidence="2">The sequence shown here is derived from an EMBL/GenBank/DDBJ whole genome shotgun (WGS) entry which is preliminary data.</text>
</comment>
<keyword evidence="1" id="KW-1133">Transmembrane helix</keyword>
<proteinExistence type="predicted"/>
<name>K6V8U6_9MICO</name>
<feature type="transmembrane region" description="Helical" evidence="1">
    <location>
        <begin position="6"/>
        <end position="24"/>
    </location>
</feature>
<protein>
    <submittedName>
        <fullName evidence="2">Uncharacterized protein</fullName>
    </submittedName>
</protein>
<reference evidence="2 3" key="1">
    <citation type="submission" date="2012-08" db="EMBL/GenBank/DDBJ databases">
        <title>Whole genome shotgun sequence of Austwickia chelonae NBRC 105200.</title>
        <authorList>
            <person name="Yoshida I."/>
            <person name="Hosoyama A."/>
            <person name="Tsuchikane K."/>
            <person name="Katsumata H."/>
            <person name="Ando Y."/>
            <person name="Ohji S."/>
            <person name="Hamada M."/>
            <person name="Tamura T."/>
            <person name="Yamazoe A."/>
            <person name="Yamazaki S."/>
            <person name="Fujita N."/>
        </authorList>
    </citation>
    <scope>NUCLEOTIDE SEQUENCE [LARGE SCALE GENOMIC DNA]</scope>
    <source>
        <strain evidence="2 3">NBRC 105200</strain>
    </source>
</reference>
<evidence type="ECO:0000256" key="1">
    <source>
        <dbReference type="SAM" id="Phobius"/>
    </source>
</evidence>
<accession>K6V8U6</accession>
<gene>
    <name evidence="2" type="ORF">AUCHE_16_00610</name>
</gene>
<organism evidence="2 3">
    <name type="scientific">Austwickia chelonae NBRC 105200</name>
    <dbReference type="NCBI Taxonomy" id="1184607"/>
    <lineage>
        <taxon>Bacteria</taxon>
        <taxon>Bacillati</taxon>
        <taxon>Actinomycetota</taxon>
        <taxon>Actinomycetes</taxon>
        <taxon>Micrococcales</taxon>
        <taxon>Dermatophilaceae</taxon>
        <taxon>Austwickia</taxon>
    </lineage>
</organism>
<dbReference type="Proteomes" id="UP000008495">
    <property type="component" value="Unassembled WGS sequence"/>
</dbReference>
<dbReference type="STRING" id="100225.SAMN05421595_2296"/>